<comment type="caution">
    <text evidence="2">The sequence shown here is derived from an EMBL/GenBank/DDBJ whole genome shotgun (WGS) entry which is preliminary data.</text>
</comment>
<dbReference type="EMBL" id="MLAK01000749">
    <property type="protein sequence ID" value="OHT05706.1"/>
    <property type="molecule type" value="Genomic_DNA"/>
</dbReference>
<keyword evidence="3" id="KW-1185">Reference proteome</keyword>
<evidence type="ECO:0008006" key="4">
    <source>
        <dbReference type="Google" id="ProtNLM"/>
    </source>
</evidence>
<dbReference type="InterPro" id="IPR036397">
    <property type="entry name" value="RNaseH_sf"/>
</dbReference>
<evidence type="ECO:0000256" key="1">
    <source>
        <dbReference type="SAM" id="MobiDB-lite"/>
    </source>
</evidence>
<dbReference type="Proteomes" id="UP000179807">
    <property type="component" value="Unassembled WGS sequence"/>
</dbReference>
<feature type="region of interest" description="Disordered" evidence="1">
    <location>
        <begin position="166"/>
        <end position="185"/>
    </location>
</feature>
<dbReference type="GeneID" id="94827451"/>
<dbReference type="AlphaFoldDB" id="A0A1J4K419"/>
<gene>
    <name evidence="2" type="ORF">TRFO_05861</name>
</gene>
<accession>A0A1J4K419</accession>
<dbReference type="GO" id="GO:0003676">
    <property type="term" value="F:nucleic acid binding"/>
    <property type="evidence" value="ECO:0007669"/>
    <property type="project" value="InterPro"/>
</dbReference>
<evidence type="ECO:0000313" key="3">
    <source>
        <dbReference type="Proteomes" id="UP000179807"/>
    </source>
</evidence>
<dbReference type="VEuPathDB" id="TrichDB:TRFO_05861"/>
<dbReference type="RefSeq" id="XP_068358842.1">
    <property type="nucleotide sequence ID" value="XM_068492747.1"/>
</dbReference>
<protein>
    <recommendedName>
        <fullName evidence="4">Tc1-like transposase DDE domain-containing protein</fullName>
    </recommendedName>
</protein>
<evidence type="ECO:0000313" key="2">
    <source>
        <dbReference type="EMBL" id="OHT05706.1"/>
    </source>
</evidence>
<reference evidence="2" key="1">
    <citation type="submission" date="2016-10" db="EMBL/GenBank/DDBJ databases">
        <authorList>
            <person name="Benchimol M."/>
            <person name="Almeida L.G."/>
            <person name="Vasconcelos A.T."/>
            <person name="Perreira-Neves A."/>
            <person name="Rosa I.A."/>
            <person name="Tasca T."/>
            <person name="Bogo M.R."/>
            <person name="de Souza W."/>
        </authorList>
    </citation>
    <scope>NUCLEOTIDE SEQUENCE [LARGE SCALE GENOMIC DNA]</scope>
    <source>
        <strain evidence="2">K</strain>
    </source>
</reference>
<proteinExistence type="predicted"/>
<name>A0A1J4K419_9EUKA</name>
<sequence>MGRGKNIKPDKAQKIYETFVKEGNKPARALCESYGYKTSTFYKILSLQGKIEVKHCAPPPKWSEDQIDLAINYIENVDNQVTYEELINIMTTIYNFETISVPTLWKYLDNKLFTVRSKIFYNYTKSKNSNEAKNERFEFMQWFVANQNKTLLYISEFPFNINTTRRQVKQKEEDPNQPPHPHRQTIPKTTIAQNQATTRTICMCFEKSHGTIFHDHKAQFYDGDDVSVFIANLIPEVENLGLRNICLLLDNLHAADEEEIRQVCFYAKWEYKFLPPNVPMVELFYDCNNTLKSNIKMKLNTSNEETDPENANALTFIQKSISRQQLLEKAVQASVDTITPLMVLNCWTKLVNMIPKVIMREDF</sequence>
<organism evidence="2 3">
    <name type="scientific">Tritrichomonas foetus</name>
    <dbReference type="NCBI Taxonomy" id="1144522"/>
    <lineage>
        <taxon>Eukaryota</taxon>
        <taxon>Metamonada</taxon>
        <taxon>Parabasalia</taxon>
        <taxon>Tritrichomonadida</taxon>
        <taxon>Tritrichomonadidae</taxon>
        <taxon>Tritrichomonas</taxon>
    </lineage>
</organism>
<dbReference type="Gene3D" id="3.30.420.10">
    <property type="entry name" value="Ribonuclease H-like superfamily/Ribonuclease H"/>
    <property type="match status" value="1"/>
</dbReference>